<accession>A0A6N2S1W0</accession>
<evidence type="ECO:0000313" key="2">
    <source>
        <dbReference type="EMBL" id="VYS85580.1"/>
    </source>
</evidence>
<reference evidence="2" key="1">
    <citation type="submission" date="2019-11" db="EMBL/GenBank/DDBJ databases">
        <authorList>
            <person name="Feng L."/>
        </authorList>
    </citation>
    <scope>NUCLEOTIDE SEQUENCE</scope>
    <source>
        <strain evidence="2">AMuciniphilaLFYP55</strain>
    </source>
</reference>
<dbReference type="GeneID" id="84023383"/>
<name>A0A6N2S1W0_9BACT</name>
<keyword evidence="1" id="KW-0812">Transmembrane</keyword>
<organism evidence="2">
    <name type="scientific">Akkermansia muciniphila</name>
    <dbReference type="NCBI Taxonomy" id="239935"/>
    <lineage>
        <taxon>Bacteria</taxon>
        <taxon>Pseudomonadati</taxon>
        <taxon>Verrucomicrobiota</taxon>
        <taxon>Verrucomicrobiia</taxon>
        <taxon>Verrucomicrobiales</taxon>
        <taxon>Akkermansiaceae</taxon>
        <taxon>Akkermansia</taxon>
    </lineage>
</organism>
<feature type="transmembrane region" description="Helical" evidence="1">
    <location>
        <begin position="12"/>
        <end position="33"/>
    </location>
</feature>
<dbReference type="RefSeq" id="WP_022397372.1">
    <property type="nucleotide sequence ID" value="NZ_CACRSS010000002.1"/>
</dbReference>
<protein>
    <submittedName>
        <fullName evidence="2">Uncharacterized protein</fullName>
    </submittedName>
</protein>
<dbReference type="AlphaFoldDB" id="A0A6N2S1W0"/>
<proteinExistence type="predicted"/>
<dbReference type="EMBL" id="CACRSS010000002">
    <property type="protein sequence ID" value="VYS85580.1"/>
    <property type="molecule type" value="Genomic_DNA"/>
</dbReference>
<evidence type="ECO:0000256" key="1">
    <source>
        <dbReference type="SAM" id="Phobius"/>
    </source>
</evidence>
<sequence>MTQEIYWELLAWLFRSFLAVTTFAFVVAGYQALRCRPRDGSKRRK</sequence>
<keyword evidence="1" id="KW-0472">Membrane</keyword>
<keyword evidence="1" id="KW-1133">Transmembrane helix</keyword>
<gene>
    <name evidence="2" type="ORF">AMLFYP55_01865</name>
</gene>